<reference evidence="4 5" key="1">
    <citation type="submission" date="2014-11" db="EMBL/GenBank/DDBJ databases">
        <authorList>
            <person name="Zhu J."/>
            <person name="Qi W."/>
            <person name="Song R."/>
        </authorList>
    </citation>
    <scope>NUCLEOTIDE SEQUENCE [LARGE SCALE GENOMIC DNA]</scope>
</reference>
<dbReference type="Proteomes" id="UP000041254">
    <property type="component" value="Unassembled WGS sequence"/>
</dbReference>
<dbReference type="InParanoid" id="A0A0G4EUN6"/>
<feature type="domain" description="SET" evidence="3">
    <location>
        <begin position="95"/>
        <end position="238"/>
    </location>
</feature>
<dbReference type="VEuPathDB" id="CryptoDB:Vbra_13423"/>
<dbReference type="Gene3D" id="2.170.270.10">
    <property type="entry name" value="SET domain"/>
    <property type="match status" value="1"/>
</dbReference>
<gene>
    <name evidence="4" type="ORF">Vbra_13423</name>
</gene>
<name>A0A0G4EUN6_VITBC</name>
<dbReference type="OrthoDB" id="6141102at2759"/>
<evidence type="ECO:0000313" key="4">
    <source>
        <dbReference type="EMBL" id="CEM02036.1"/>
    </source>
</evidence>
<proteinExistence type="predicted"/>
<organism evidence="4 5">
    <name type="scientific">Vitrella brassicaformis (strain CCMP3155)</name>
    <dbReference type="NCBI Taxonomy" id="1169540"/>
    <lineage>
        <taxon>Eukaryota</taxon>
        <taxon>Sar</taxon>
        <taxon>Alveolata</taxon>
        <taxon>Colpodellida</taxon>
        <taxon>Vitrellaceae</taxon>
        <taxon>Vitrella</taxon>
    </lineage>
</organism>
<dbReference type="Pfam" id="PF00856">
    <property type="entry name" value="SET"/>
    <property type="match status" value="1"/>
</dbReference>
<protein>
    <recommendedName>
        <fullName evidence="3">SET domain-containing protein</fullName>
    </recommendedName>
</protein>
<dbReference type="SUPFAM" id="SSF82199">
    <property type="entry name" value="SET domain"/>
    <property type="match status" value="1"/>
</dbReference>
<feature type="region of interest" description="Disordered" evidence="2">
    <location>
        <begin position="311"/>
        <end position="349"/>
    </location>
</feature>
<dbReference type="AlphaFoldDB" id="A0A0G4EUN6"/>
<feature type="compositionally biased region" description="Basic residues" evidence="2">
    <location>
        <begin position="399"/>
        <end position="410"/>
    </location>
</feature>
<dbReference type="InterPro" id="IPR001214">
    <property type="entry name" value="SET_dom"/>
</dbReference>
<evidence type="ECO:0000259" key="3">
    <source>
        <dbReference type="PROSITE" id="PS50280"/>
    </source>
</evidence>
<keyword evidence="5" id="KW-1185">Reference proteome</keyword>
<sequence length="424" mass="46990">MYAAGSYWRADLEASLLAGYKKMLNKRKPFPRADMLQHLTLEGQSFTGIKLPITALPCNEIEKGIAIGNNGLAASATTKKNLTQSVREALTRDEPMVVISRIEEEDHPAFDKTGGTAYGCFAAPDIPAFTTLGVYGGVVLRAEEAAMRKEESKDSDRYLYDLSLYREAGKGGGGLFCLDGFNLRSEMGMVNDYRNFPPEQEKTPNARAEECLLWSVPSVVLVAVRKINKGEEILSDYGPQYWATKHFEKCQELTQKIQLLEDELREALERPQGAEQEAAQKVAKLEERLRKALEKCQTKPTKLELKLAERRMRHSSGAAAAAAPDHHAKKAPRGSPSSKGGHGHVGHEGAGVKNCRKLLELAQPAGLVCDDITRRRYATWYAAGIKRPAGKATQLPSSPKRRKTSYRATHHVPNSPDEDEWLFE</sequence>
<keyword evidence="1" id="KW-0175">Coiled coil</keyword>
<dbReference type="STRING" id="1169540.A0A0G4EUN6"/>
<evidence type="ECO:0000313" key="5">
    <source>
        <dbReference type="Proteomes" id="UP000041254"/>
    </source>
</evidence>
<dbReference type="PROSITE" id="PS50280">
    <property type="entry name" value="SET"/>
    <property type="match status" value="1"/>
</dbReference>
<dbReference type="PhylomeDB" id="A0A0G4EUN6"/>
<evidence type="ECO:0000256" key="1">
    <source>
        <dbReference type="SAM" id="Coils"/>
    </source>
</evidence>
<evidence type="ECO:0000256" key="2">
    <source>
        <dbReference type="SAM" id="MobiDB-lite"/>
    </source>
</evidence>
<feature type="coiled-coil region" evidence="1">
    <location>
        <begin position="243"/>
        <end position="295"/>
    </location>
</feature>
<dbReference type="InterPro" id="IPR046341">
    <property type="entry name" value="SET_dom_sf"/>
</dbReference>
<accession>A0A0G4EUN6</accession>
<feature type="region of interest" description="Disordered" evidence="2">
    <location>
        <begin position="388"/>
        <end position="424"/>
    </location>
</feature>
<dbReference type="EMBL" id="CDMY01000316">
    <property type="protein sequence ID" value="CEM02036.1"/>
    <property type="molecule type" value="Genomic_DNA"/>
</dbReference>